<protein>
    <recommendedName>
        <fullName evidence="2">Tyr recombinase domain-containing protein</fullName>
    </recommendedName>
</protein>
<evidence type="ECO:0000313" key="4">
    <source>
        <dbReference type="Proteomes" id="UP001592530"/>
    </source>
</evidence>
<dbReference type="Gene3D" id="1.10.443.10">
    <property type="entry name" value="Intergrase catalytic core"/>
    <property type="match status" value="1"/>
</dbReference>
<feature type="domain" description="Tyr recombinase" evidence="2">
    <location>
        <begin position="24"/>
        <end position="155"/>
    </location>
</feature>
<organism evidence="3 4">
    <name type="scientific">Streptacidiphilus alkalitolerans</name>
    <dbReference type="NCBI Taxonomy" id="3342712"/>
    <lineage>
        <taxon>Bacteria</taxon>
        <taxon>Bacillati</taxon>
        <taxon>Actinomycetota</taxon>
        <taxon>Actinomycetes</taxon>
        <taxon>Kitasatosporales</taxon>
        <taxon>Streptomycetaceae</taxon>
        <taxon>Streptacidiphilus</taxon>
    </lineage>
</organism>
<evidence type="ECO:0000313" key="3">
    <source>
        <dbReference type="EMBL" id="MFC1435381.1"/>
    </source>
</evidence>
<comment type="caution">
    <text evidence="3">The sequence shown here is derived from an EMBL/GenBank/DDBJ whole genome shotgun (WGS) entry which is preliminary data.</text>
</comment>
<dbReference type="InterPro" id="IPR013762">
    <property type="entry name" value="Integrase-like_cat_sf"/>
</dbReference>
<proteinExistence type="predicted"/>
<keyword evidence="1" id="KW-0233">DNA recombination</keyword>
<evidence type="ECO:0000256" key="1">
    <source>
        <dbReference type="ARBA" id="ARBA00023172"/>
    </source>
</evidence>
<dbReference type="SUPFAM" id="SSF56349">
    <property type="entry name" value="DNA breaking-rejoining enzymes"/>
    <property type="match status" value="1"/>
</dbReference>
<dbReference type="RefSeq" id="WP_380558439.1">
    <property type="nucleotide sequence ID" value="NZ_JBHEZY010000018.1"/>
</dbReference>
<gene>
    <name evidence="3" type="ORF">ACEZDB_32545</name>
</gene>
<dbReference type="PROSITE" id="PS51898">
    <property type="entry name" value="TYR_RECOMBINASE"/>
    <property type="match status" value="1"/>
</dbReference>
<dbReference type="InterPro" id="IPR002104">
    <property type="entry name" value="Integrase_catalytic"/>
</dbReference>
<dbReference type="EMBL" id="JBHEZY010000018">
    <property type="protein sequence ID" value="MFC1435381.1"/>
    <property type="molecule type" value="Genomic_DNA"/>
</dbReference>
<name>A0ABV6XAV7_9ACTN</name>
<dbReference type="Proteomes" id="UP001592530">
    <property type="component" value="Unassembled WGS sequence"/>
</dbReference>
<sequence>MRYDQLAAEAARAEQPGRGQRTDLMAEALVVDRFDQLIADDRIPVAHRALWAMLWNGGVRITDALSLDVRDFDLGHGSITLGYPKLESDERVILLDVAAAALVREAAGGRPDGPLLVVNARALSRNAAMRAARDLAGTSIHAFRVGGRKAREAKI</sequence>
<accession>A0ABV6XAV7</accession>
<evidence type="ECO:0000259" key="2">
    <source>
        <dbReference type="PROSITE" id="PS51898"/>
    </source>
</evidence>
<dbReference type="InterPro" id="IPR011010">
    <property type="entry name" value="DNA_brk_join_enz"/>
</dbReference>
<reference evidence="3 4" key="1">
    <citation type="submission" date="2024-09" db="EMBL/GenBank/DDBJ databases">
        <authorList>
            <person name="Lee S.D."/>
        </authorList>
    </citation>
    <scope>NUCLEOTIDE SEQUENCE [LARGE SCALE GENOMIC DNA]</scope>
    <source>
        <strain evidence="3 4">N1-3</strain>
    </source>
</reference>